<evidence type="ECO:0000313" key="2">
    <source>
        <dbReference type="Proteomes" id="UP000558113"/>
    </source>
</evidence>
<dbReference type="RefSeq" id="WP_161694929.1">
    <property type="nucleotide sequence ID" value="NZ_JAAAMU010000002.1"/>
</dbReference>
<dbReference type="EMBL" id="JAAAMU010000002">
    <property type="protein sequence ID" value="NBC68281.1"/>
    <property type="molecule type" value="Genomic_DNA"/>
</dbReference>
<dbReference type="InterPro" id="IPR008775">
    <property type="entry name" value="Phytyl_CoA_dOase-like"/>
</dbReference>
<dbReference type="Gene3D" id="2.60.120.620">
    <property type="entry name" value="q2cbj1_9rhob like domain"/>
    <property type="match status" value="1"/>
</dbReference>
<protein>
    <submittedName>
        <fullName evidence="1">Phytanoyl-CoA dioxygenase family protein</fullName>
    </submittedName>
</protein>
<name>A0A7X5BXD9_9BACL</name>
<dbReference type="SUPFAM" id="SSF51197">
    <property type="entry name" value="Clavaminate synthase-like"/>
    <property type="match status" value="1"/>
</dbReference>
<dbReference type="GO" id="GO:0016706">
    <property type="term" value="F:2-oxoglutarate-dependent dioxygenase activity"/>
    <property type="evidence" value="ECO:0007669"/>
    <property type="project" value="UniProtKB-ARBA"/>
</dbReference>
<dbReference type="Pfam" id="PF05721">
    <property type="entry name" value="PhyH"/>
    <property type="match status" value="1"/>
</dbReference>
<comment type="caution">
    <text evidence="1">The sequence shown here is derived from an EMBL/GenBank/DDBJ whole genome shotgun (WGS) entry which is preliminary data.</text>
</comment>
<dbReference type="OrthoDB" id="9814777at2"/>
<proteinExistence type="predicted"/>
<reference evidence="1 2" key="1">
    <citation type="submission" date="2020-01" db="EMBL/GenBank/DDBJ databases">
        <title>Paenibacillus soybeanensis sp. nov. isolated from the nodules of soybean (Glycine max(L.) Merr).</title>
        <authorList>
            <person name="Wang H."/>
        </authorList>
    </citation>
    <scope>NUCLEOTIDE SEQUENCE [LARGE SCALE GENOMIC DNA]</scope>
    <source>
        <strain evidence="1 2">DSM 23054</strain>
    </source>
</reference>
<keyword evidence="1" id="KW-0223">Dioxygenase</keyword>
<sequence>MSERHALSEEQKTFYSENGFLIDLEPVFTPEEISALNVGLGELVKLLEPGEKHMAIREWHMSSKWLYDVCTHPRILDYVEGILGPNFFMWGSQFFAKAPASKDTVAWHQDAYYWPLHPHNSVTVWLAFTDVDEENGAMKVIPRSHKAGLIKHRTITGDSVLALELEHGTFNESEQRSLVMKAGQLSLHDDAIVHGSPANTSNRWRNGLTIRYSGNDVKCDLSRSPNFKAYQVRGTDGFKHNPQGEIPTETFARLSPDYHISSTDEIKK</sequence>
<gene>
    <name evidence="1" type="ORF">GT003_04615</name>
</gene>
<keyword evidence="2" id="KW-1185">Reference proteome</keyword>
<evidence type="ECO:0000313" key="1">
    <source>
        <dbReference type="EMBL" id="NBC68281.1"/>
    </source>
</evidence>
<dbReference type="GO" id="GO:0005506">
    <property type="term" value="F:iron ion binding"/>
    <property type="evidence" value="ECO:0007669"/>
    <property type="project" value="UniProtKB-ARBA"/>
</dbReference>
<accession>A0A7X5BXD9</accession>
<organism evidence="1 2">
    <name type="scientific">Paenibacillus sacheonensis</name>
    <dbReference type="NCBI Taxonomy" id="742054"/>
    <lineage>
        <taxon>Bacteria</taxon>
        <taxon>Bacillati</taxon>
        <taxon>Bacillota</taxon>
        <taxon>Bacilli</taxon>
        <taxon>Bacillales</taxon>
        <taxon>Paenibacillaceae</taxon>
        <taxon>Paenibacillus</taxon>
    </lineage>
</organism>
<dbReference type="Proteomes" id="UP000558113">
    <property type="component" value="Unassembled WGS sequence"/>
</dbReference>
<dbReference type="PANTHER" id="PTHR20883:SF48">
    <property type="entry name" value="ECTOINE DIOXYGENASE"/>
    <property type="match status" value="1"/>
</dbReference>
<dbReference type="AlphaFoldDB" id="A0A7X5BXD9"/>
<keyword evidence="1" id="KW-0560">Oxidoreductase</keyword>
<dbReference type="PANTHER" id="PTHR20883">
    <property type="entry name" value="PHYTANOYL-COA DIOXYGENASE DOMAIN CONTAINING 1"/>
    <property type="match status" value="1"/>
</dbReference>